<reference evidence="1 2" key="2">
    <citation type="submission" date="2017-10" db="EMBL/GenBank/DDBJ databases">
        <title>Genome analyses suggest a sexual origin of heterokaryosis in a supposedly ancient asexual fungus.</title>
        <authorList>
            <person name="Corradi N."/>
            <person name="Sedzielewska K."/>
            <person name="Noel J."/>
            <person name="Charron P."/>
            <person name="Farinelli L."/>
            <person name="Marton T."/>
            <person name="Kruger M."/>
            <person name="Pelin A."/>
            <person name="Brachmann A."/>
            <person name="Corradi N."/>
        </authorList>
    </citation>
    <scope>NUCLEOTIDE SEQUENCE [LARGE SCALE GENOMIC DNA]</scope>
    <source>
        <strain evidence="1 2">A1</strain>
    </source>
</reference>
<dbReference type="VEuPathDB" id="FungiDB:FUN_019076"/>
<dbReference type="AlphaFoldDB" id="A0A2N0S163"/>
<dbReference type="Proteomes" id="UP000232688">
    <property type="component" value="Unassembled WGS sequence"/>
</dbReference>
<protein>
    <submittedName>
        <fullName evidence="1">Uncharacterized protein</fullName>
    </submittedName>
</protein>
<evidence type="ECO:0000313" key="1">
    <source>
        <dbReference type="EMBL" id="PKC69295.1"/>
    </source>
</evidence>
<accession>A0A2N0S163</accession>
<dbReference type="VEuPathDB" id="FungiDB:RhiirA1_456191"/>
<proteinExistence type="predicted"/>
<reference evidence="1 2" key="1">
    <citation type="submission" date="2017-10" db="EMBL/GenBank/DDBJ databases">
        <title>Extensive intraspecific genome diversity in a model arbuscular mycorrhizal fungus.</title>
        <authorList>
            <person name="Chen E.C.H."/>
            <person name="Morin E."/>
            <person name="Baudet D."/>
            <person name="Noel J."/>
            <person name="Ndikumana S."/>
            <person name="Charron P."/>
            <person name="St-Onge C."/>
            <person name="Giorgi J."/>
            <person name="Grigoriev I.V."/>
            <person name="Roux C."/>
            <person name="Martin F.M."/>
            <person name="Corradi N."/>
        </authorList>
    </citation>
    <scope>NUCLEOTIDE SEQUENCE [LARGE SCALE GENOMIC DNA]</scope>
    <source>
        <strain evidence="1 2">A1</strain>
    </source>
</reference>
<sequence length="345" mass="39283">MTKKRTTRNTKRSITKKGSTSTLPLNIEVETTSTVSTLANTTFPEIPSVVIDDLESEMSEKRNLNELNDNTSDFLSQPDKRVKLNYRREIAKYNQVTDQPISHKVPITEYLPSSTTEDQNSALKTLLTSNDLVPLFATFFKAMVSSISAESAEKLMNTDPDHSNTTPSNNNRLATLFINESKVLFLRIRKPPPELILTLARECARHLEITELDANKAKQKGCGWFATWRVRLYNECTELAFSFLDNYNVSMDDLPNSSHLRNFLSWNALKSYLAEVTLTMIHYFVCKNIDRNRYNNSTKGQRAGWRNAMLSDLHSLDRITIDIRVISESGVTLAQNLNIRSYVSL</sequence>
<evidence type="ECO:0000313" key="2">
    <source>
        <dbReference type="Proteomes" id="UP000232688"/>
    </source>
</evidence>
<organism evidence="1 2">
    <name type="scientific">Rhizophagus irregularis</name>
    <dbReference type="NCBI Taxonomy" id="588596"/>
    <lineage>
        <taxon>Eukaryota</taxon>
        <taxon>Fungi</taxon>
        <taxon>Fungi incertae sedis</taxon>
        <taxon>Mucoromycota</taxon>
        <taxon>Glomeromycotina</taxon>
        <taxon>Glomeromycetes</taxon>
        <taxon>Glomerales</taxon>
        <taxon>Glomeraceae</taxon>
        <taxon>Rhizophagus</taxon>
    </lineage>
</organism>
<name>A0A2N0S163_9GLOM</name>
<dbReference type="EMBL" id="LLXH01000285">
    <property type="protein sequence ID" value="PKC69295.1"/>
    <property type="molecule type" value="Genomic_DNA"/>
</dbReference>
<comment type="caution">
    <text evidence="1">The sequence shown here is derived from an EMBL/GenBank/DDBJ whole genome shotgun (WGS) entry which is preliminary data.</text>
</comment>
<gene>
    <name evidence="1" type="ORF">RhiirA1_456191</name>
</gene>
<dbReference type="VEuPathDB" id="FungiDB:RhiirFUN_001534"/>